<evidence type="ECO:0000256" key="1">
    <source>
        <dbReference type="SAM" id="MobiDB-lite"/>
    </source>
</evidence>
<proteinExistence type="predicted"/>
<gene>
    <name evidence="2" type="ORF">FRX31_012252</name>
</gene>
<accession>A0A7J6WLA4</accession>
<comment type="caution">
    <text evidence="2">The sequence shown here is derived from an EMBL/GenBank/DDBJ whole genome shotgun (WGS) entry which is preliminary data.</text>
</comment>
<name>A0A7J6WLA4_THATH</name>
<reference evidence="2 3" key="1">
    <citation type="submission" date="2020-06" db="EMBL/GenBank/DDBJ databases">
        <title>Transcriptomic and genomic resources for Thalictrum thalictroides and T. hernandezii: Facilitating candidate gene discovery in an emerging model plant lineage.</title>
        <authorList>
            <person name="Arias T."/>
            <person name="Riano-Pachon D.M."/>
            <person name="Di Stilio V.S."/>
        </authorList>
    </citation>
    <scope>NUCLEOTIDE SEQUENCE [LARGE SCALE GENOMIC DNA]</scope>
    <source>
        <strain evidence="3">cv. WT478/WT964</strain>
        <tissue evidence="2">Leaves</tissue>
    </source>
</reference>
<organism evidence="2 3">
    <name type="scientific">Thalictrum thalictroides</name>
    <name type="common">Rue-anemone</name>
    <name type="synonym">Anemone thalictroides</name>
    <dbReference type="NCBI Taxonomy" id="46969"/>
    <lineage>
        <taxon>Eukaryota</taxon>
        <taxon>Viridiplantae</taxon>
        <taxon>Streptophyta</taxon>
        <taxon>Embryophyta</taxon>
        <taxon>Tracheophyta</taxon>
        <taxon>Spermatophyta</taxon>
        <taxon>Magnoliopsida</taxon>
        <taxon>Ranunculales</taxon>
        <taxon>Ranunculaceae</taxon>
        <taxon>Thalictroideae</taxon>
        <taxon>Thalictrum</taxon>
    </lineage>
</organism>
<dbReference type="Proteomes" id="UP000554482">
    <property type="component" value="Unassembled WGS sequence"/>
</dbReference>
<evidence type="ECO:0000313" key="2">
    <source>
        <dbReference type="EMBL" id="KAF5198161.1"/>
    </source>
</evidence>
<dbReference type="EMBL" id="JABWDY010013655">
    <property type="protein sequence ID" value="KAF5198161.1"/>
    <property type="molecule type" value="Genomic_DNA"/>
</dbReference>
<sequence>MKLGLRAVTPEEGETQEVEDVPATPKDSLNGPIDEAVLPTELLFLFFLLECMG</sequence>
<protein>
    <submittedName>
        <fullName evidence="2">Uncharacterized protein</fullName>
    </submittedName>
</protein>
<feature type="non-terminal residue" evidence="2">
    <location>
        <position position="53"/>
    </location>
</feature>
<dbReference type="AlphaFoldDB" id="A0A7J6WLA4"/>
<feature type="compositionally biased region" description="Acidic residues" evidence="1">
    <location>
        <begin position="11"/>
        <end position="20"/>
    </location>
</feature>
<keyword evidence="3" id="KW-1185">Reference proteome</keyword>
<feature type="region of interest" description="Disordered" evidence="1">
    <location>
        <begin position="1"/>
        <end position="32"/>
    </location>
</feature>
<evidence type="ECO:0000313" key="3">
    <source>
        <dbReference type="Proteomes" id="UP000554482"/>
    </source>
</evidence>